<dbReference type="EMBL" id="JADCNM010000012">
    <property type="protein sequence ID" value="KAG0458740.1"/>
    <property type="molecule type" value="Genomic_DNA"/>
</dbReference>
<dbReference type="AlphaFoldDB" id="A0A835UF41"/>
<proteinExistence type="predicted"/>
<dbReference type="Proteomes" id="UP000639772">
    <property type="component" value="Chromosome 12"/>
</dbReference>
<organism evidence="1 2">
    <name type="scientific">Vanilla planifolia</name>
    <name type="common">Vanilla</name>
    <dbReference type="NCBI Taxonomy" id="51239"/>
    <lineage>
        <taxon>Eukaryota</taxon>
        <taxon>Viridiplantae</taxon>
        <taxon>Streptophyta</taxon>
        <taxon>Embryophyta</taxon>
        <taxon>Tracheophyta</taxon>
        <taxon>Spermatophyta</taxon>
        <taxon>Magnoliopsida</taxon>
        <taxon>Liliopsida</taxon>
        <taxon>Asparagales</taxon>
        <taxon>Orchidaceae</taxon>
        <taxon>Vanilloideae</taxon>
        <taxon>Vanilleae</taxon>
        <taxon>Vanilla</taxon>
    </lineage>
</organism>
<protein>
    <submittedName>
        <fullName evidence="1">Uncharacterized protein</fullName>
    </submittedName>
</protein>
<accession>A0A835UF41</accession>
<evidence type="ECO:0000313" key="2">
    <source>
        <dbReference type="Proteomes" id="UP000639772"/>
    </source>
</evidence>
<gene>
    <name evidence="1" type="ORF">HPP92_021868</name>
</gene>
<reference evidence="1 2" key="1">
    <citation type="journal article" date="2020" name="Nat. Food">
        <title>A phased Vanilla planifolia genome enables genetic improvement of flavour and production.</title>
        <authorList>
            <person name="Hasing T."/>
            <person name="Tang H."/>
            <person name="Brym M."/>
            <person name="Khazi F."/>
            <person name="Huang T."/>
            <person name="Chambers A.H."/>
        </authorList>
    </citation>
    <scope>NUCLEOTIDE SEQUENCE [LARGE SCALE GENOMIC DNA]</scope>
    <source>
        <tissue evidence="1">Leaf</tissue>
    </source>
</reference>
<evidence type="ECO:0000313" key="1">
    <source>
        <dbReference type="EMBL" id="KAG0458740.1"/>
    </source>
</evidence>
<name>A0A835UF41_VANPL</name>
<sequence length="59" mass="7014">MPRPNLEFSEGHDLQEIEKVIWPYYILGEGKKASWMSWREGWACLWKTSITVLAKEEMN</sequence>
<comment type="caution">
    <text evidence="1">The sequence shown here is derived from an EMBL/GenBank/DDBJ whole genome shotgun (WGS) entry which is preliminary data.</text>
</comment>